<proteinExistence type="inferred from homology"/>
<evidence type="ECO:0000313" key="10">
    <source>
        <dbReference type="EMBL" id="KAG7164329.1"/>
    </source>
</evidence>
<keyword evidence="11" id="KW-1185">Reference proteome</keyword>
<sequence>MFGWKPLVKIFVCILILLITAMLYMSPHLNAYHIQPFLWGESWVLARQPQDDVLSLHRQSITSLGEVKGEDSTSSWEALQKERRAVVQEECGRISTNSSLFQVLQKDPTLKRLLIDDTHQAIYCFVPKVASTTWKVVWAELTGRVSISKKQHETFSWLHSLFNNDIRKENRQKSDLKHKVSSYTKFLVVRHPFERLLSAYRDKILVPDNKSFQKGVLSFVKRHRSNATINDIQWSDFVTYLIEGGYRLNIHWMPYPKLTYLCTIDYDFIAKYETLVQDSNEILRRIGAPESLHFPGSQSSNTKSLLDSYMKMLTKEQIKRLYTIYKTDFTFFQYTYNFE</sequence>
<dbReference type="Proteomes" id="UP000747542">
    <property type="component" value="Unassembled WGS sequence"/>
</dbReference>
<dbReference type="PANTHER" id="PTHR12137">
    <property type="entry name" value="CARBOHYDRATE SULFOTRANSFERASE"/>
    <property type="match status" value="1"/>
</dbReference>
<dbReference type="GO" id="GO:0000139">
    <property type="term" value="C:Golgi membrane"/>
    <property type="evidence" value="ECO:0007669"/>
    <property type="project" value="UniProtKB-SubCell"/>
</dbReference>
<evidence type="ECO:0000313" key="11">
    <source>
        <dbReference type="Proteomes" id="UP000747542"/>
    </source>
</evidence>
<keyword evidence="4 9" id="KW-0812">Transmembrane</keyword>
<keyword evidence="9" id="KW-0119">Carbohydrate metabolism</keyword>
<name>A0A8J5MVA5_HOMAM</name>
<reference evidence="10" key="1">
    <citation type="journal article" date="2021" name="Sci. Adv.">
        <title>The American lobster genome reveals insights on longevity, neural, and immune adaptations.</title>
        <authorList>
            <person name="Polinski J.M."/>
            <person name="Zimin A.V."/>
            <person name="Clark K.F."/>
            <person name="Kohn A.B."/>
            <person name="Sadowski N."/>
            <person name="Timp W."/>
            <person name="Ptitsyn A."/>
            <person name="Khanna P."/>
            <person name="Romanova D.Y."/>
            <person name="Williams P."/>
            <person name="Greenwood S.J."/>
            <person name="Moroz L.L."/>
            <person name="Walt D.R."/>
            <person name="Bodnar A.G."/>
        </authorList>
    </citation>
    <scope>NUCLEOTIDE SEQUENCE</scope>
    <source>
        <strain evidence="10">GMGI-L3</strain>
    </source>
</reference>
<dbReference type="GO" id="GO:0016051">
    <property type="term" value="P:carbohydrate biosynthetic process"/>
    <property type="evidence" value="ECO:0007669"/>
    <property type="project" value="InterPro"/>
</dbReference>
<comment type="caution">
    <text evidence="10">The sequence shown here is derived from an EMBL/GenBank/DDBJ whole genome shotgun (WGS) entry which is preliminary data.</text>
</comment>
<evidence type="ECO:0000256" key="9">
    <source>
        <dbReference type="RuleBase" id="RU364020"/>
    </source>
</evidence>
<keyword evidence="5 9" id="KW-1133">Transmembrane helix</keyword>
<evidence type="ECO:0000256" key="3">
    <source>
        <dbReference type="ARBA" id="ARBA00022679"/>
    </source>
</evidence>
<dbReference type="EMBL" id="JAHLQT010025476">
    <property type="protein sequence ID" value="KAG7164329.1"/>
    <property type="molecule type" value="Genomic_DNA"/>
</dbReference>
<dbReference type="Pfam" id="PF03567">
    <property type="entry name" value="Sulfotransfer_2"/>
    <property type="match status" value="1"/>
</dbReference>
<dbReference type="InterPro" id="IPR005331">
    <property type="entry name" value="Sulfotransferase"/>
</dbReference>
<dbReference type="GO" id="GO:0008146">
    <property type="term" value="F:sulfotransferase activity"/>
    <property type="evidence" value="ECO:0007669"/>
    <property type="project" value="InterPro"/>
</dbReference>
<keyword evidence="3 9" id="KW-0808">Transferase</keyword>
<gene>
    <name evidence="10" type="primary">Chst11-L3</name>
    <name evidence="10" type="ORF">Hamer_G003497</name>
</gene>
<dbReference type="PANTHER" id="PTHR12137:SF54">
    <property type="entry name" value="CARBOHYDRATE SULFOTRANSFERASE"/>
    <property type="match status" value="1"/>
</dbReference>
<evidence type="ECO:0000256" key="5">
    <source>
        <dbReference type="ARBA" id="ARBA00022989"/>
    </source>
</evidence>
<keyword evidence="6 9" id="KW-0333">Golgi apparatus</keyword>
<dbReference type="OrthoDB" id="2019940at2759"/>
<evidence type="ECO:0000256" key="2">
    <source>
        <dbReference type="ARBA" id="ARBA00006339"/>
    </source>
</evidence>
<evidence type="ECO:0000256" key="4">
    <source>
        <dbReference type="ARBA" id="ARBA00022692"/>
    </source>
</evidence>
<evidence type="ECO:0000256" key="6">
    <source>
        <dbReference type="ARBA" id="ARBA00023034"/>
    </source>
</evidence>
<dbReference type="EC" id="2.8.2.-" evidence="9"/>
<keyword evidence="9" id="KW-0735">Signal-anchor</keyword>
<organism evidence="10 11">
    <name type="scientific">Homarus americanus</name>
    <name type="common">American lobster</name>
    <dbReference type="NCBI Taxonomy" id="6706"/>
    <lineage>
        <taxon>Eukaryota</taxon>
        <taxon>Metazoa</taxon>
        <taxon>Ecdysozoa</taxon>
        <taxon>Arthropoda</taxon>
        <taxon>Crustacea</taxon>
        <taxon>Multicrustacea</taxon>
        <taxon>Malacostraca</taxon>
        <taxon>Eumalacostraca</taxon>
        <taxon>Eucarida</taxon>
        <taxon>Decapoda</taxon>
        <taxon>Pleocyemata</taxon>
        <taxon>Astacidea</taxon>
        <taxon>Nephropoidea</taxon>
        <taxon>Nephropidae</taxon>
        <taxon>Homarus</taxon>
    </lineage>
</organism>
<feature type="transmembrane region" description="Helical" evidence="9">
    <location>
        <begin position="7"/>
        <end position="25"/>
    </location>
</feature>
<comment type="similarity">
    <text evidence="2 9">Belongs to the sulfotransferase 2 family.</text>
</comment>
<accession>A0A8J5MVA5</accession>
<keyword evidence="7 9" id="KW-0472">Membrane</keyword>
<comment type="subcellular location">
    <subcellularLocation>
        <location evidence="1 9">Golgi apparatus membrane</location>
        <topology evidence="1 9">Single-pass type II membrane protein</topology>
    </subcellularLocation>
</comment>
<evidence type="ECO:0000256" key="1">
    <source>
        <dbReference type="ARBA" id="ARBA00004323"/>
    </source>
</evidence>
<evidence type="ECO:0000256" key="8">
    <source>
        <dbReference type="ARBA" id="ARBA00023180"/>
    </source>
</evidence>
<dbReference type="InterPro" id="IPR018011">
    <property type="entry name" value="Carb_sulfotrans_8-10"/>
</dbReference>
<evidence type="ECO:0000256" key="7">
    <source>
        <dbReference type="ARBA" id="ARBA00023136"/>
    </source>
</evidence>
<protein>
    <recommendedName>
        <fullName evidence="9">Carbohydrate sulfotransferase</fullName>
        <ecNumber evidence="9">2.8.2.-</ecNumber>
    </recommendedName>
</protein>
<keyword evidence="8 9" id="KW-0325">Glycoprotein</keyword>
<dbReference type="AlphaFoldDB" id="A0A8J5MVA5"/>